<gene>
    <name evidence="1" type="ORF">KDA27_02825</name>
</gene>
<reference evidence="1" key="2">
    <citation type="journal article" date="2021" name="Microbiome">
        <title>Successional dynamics and alternative stable states in a saline activated sludge microbial community over 9 years.</title>
        <authorList>
            <person name="Wang Y."/>
            <person name="Ye J."/>
            <person name="Ju F."/>
            <person name="Liu L."/>
            <person name="Boyd J.A."/>
            <person name="Deng Y."/>
            <person name="Parks D.H."/>
            <person name="Jiang X."/>
            <person name="Yin X."/>
            <person name="Woodcroft B.J."/>
            <person name="Tyson G.W."/>
            <person name="Hugenholtz P."/>
            <person name="Polz M.F."/>
            <person name="Zhang T."/>
        </authorList>
    </citation>
    <scope>NUCLEOTIDE SEQUENCE</scope>
    <source>
        <strain evidence="1">HKST-UBA02</strain>
    </source>
</reference>
<evidence type="ECO:0000313" key="2">
    <source>
        <dbReference type="Proteomes" id="UP000739538"/>
    </source>
</evidence>
<dbReference type="AlphaFoldDB" id="A0A956NCV6"/>
<organism evidence="1 2">
    <name type="scientific">Eiseniibacteriota bacterium</name>
    <dbReference type="NCBI Taxonomy" id="2212470"/>
    <lineage>
        <taxon>Bacteria</taxon>
        <taxon>Candidatus Eiseniibacteriota</taxon>
    </lineage>
</organism>
<dbReference type="EMBL" id="JAGQHS010000008">
    <property type="protein sequence ID" value="MCA9754709.1"/>
    <property type="molecule type" value="Genomic_DNA"/>
</dbReference>
<accession>A0A956NCV6</accession>
<comment type="caution">
    <text evidence="1">The sequence shown here is derived from an EMBL/GenBank/DDBJ whole genome shotgun (WGS) entry which is preliminary data.</text>
</comment>
<reference evidence="1" key="1">
    <citation type="submission" date="2020-04" db="EMBL/GenBank/DDBJ databases">
        <authorList>
            <person name="Zhang T."/>
        </authorList>
    </citation>
    <scope>NUCLEOTIDE SEQUENCE</scope>
    <source>
        <strain evidence="1">HKST-UBA02</strain>
    </source>
</reference>
<proteinExistence type="predicted"/>
<dbReference type="Proteomes" id="UP000739538">
    <property type="component" value="Unassembled WGS sequence"/>
</dbReference>
<protein>
    <submittedName>
        <fullName evidence="1">Uncharacterized protein</fullName>
    </submittedName>
</protein>
<evidence type="ECO:0000313" key="1">
    <source>
        <dbReference type="EMBL" id="MCA9754709.1"/>
    </source>
</evidence>
<name>A0A956NCV6_UNCEI</name>
<sequence length="215" mass="22339">MTTPSATEDTKACRGGRKAFANASFCRPAVPWTRCVWVCAAVLAASFATPVVLGSARGESVQRGTVVFELPRLAQLQISGDLSGLLALDADGTGESSYDVGSVTSAVDANVLTVTATDAWDLSARLSGDWTCPGTYDKPETDLLIRVTNADVGTIENGASSFISLATTDTMILSDGSAVSGNAVDIQTRVLLDWESDVPGAYAISVTYTLVGHVP</sequence>